<dbReference type="Proteomes" id="UP000547209">
    <property type="component" value="Unassembled WGS sequence"/>
</dbReference>
<dbReference type="SUPFAM" id="SSF48452">
    <property type="entry name" value="TPR-like"/>
    <property type="match status" value="1"/>
</dbReference>
<gene>
    <name evidence="4" type="ORF">H7C19_25855</name>
</gene>
<keyword evidence="1" id="KW-0677">Repeat</keyword>
<feature type="repeat" description="TPR" evidence="3">
    <location>
        <begin position="3"/>
        <end position="36"/>
    </location>
</feature>
<dbReference type="InterPro" id="IPR019734">
    <property type="entry name" value="TPR_rpt"/>
</dbReference>
<dbReference type="SMART" id="SM00028">
    <property type="entry name" value="TPR"/>
    <property type="match status" value="4"/>
</dbReference>
<dbReference type="InterPro" id="IPR011990">
    <property type="entry name" value="TPR-like_helical_dom_sf"/>
</dbReference>
<dbReference type="InterPro" id="IPR050498">
    <property type="entry name" value="Ycf3"/>
</dbReference>
<accession>A0A7X0VHP1</accession>
<dbReference type="PROSITE" id="PS50005">
    <property type="entry name" value="TPR"/>
    <property type="match status" value="2"/>
</dbReference>
<dbReference type="RefSeq" id="WP_185671974.1">
    <property type="nucleotide sequence ID" value="NZ_JACJVP010000044.1"/>
</dbReference>
<comment type="caution">
    <text evidence="4">The sequence shown here is derived from an EMBL/GenBank/DDBJ whole genome shotgun (WGS) entry which is preliminary data.</text>
</comment>
<dbReference type="EMBL" id="JACJVP010000044">
    <property type="protein sequence ID" value="MBB6674111.1"/>
    <property type="molecule type" value="Genomic_DNA"/>
</dbReference>
<proteinExistence type="predicted"/>
<organism evidence="4 5">
    <name type="scientific">Cohnella nanjingensis</name>
    <dbReference type="NCBI Taxonomy" id="1387779"/>
    <lineage>
        <taxon>Bacteria</taxon>
        <taxon>Bacillati</taxon>
        <taxon>Bacillota</taxon>
        <taxon>Bacilli</taxon>
        <taxon>Bacillales</taxon>
        <taxon>Paenibacillaceae</taxon>
        <taxon>Cohnella</taxon>
    </lineage>
</organism>
<sequence>MDGESCLQLAYEAILQGDFESAASWFQRAIEADPDNASYYYKGSISLARNGRLAQAVAYADRALQLSPRDPVYSFHMRTLRAKVRMRDAEALLSQSPPKTSQAIEALQEAIRLDPLAGEAQLLLGIAYQFGGEYELSLTALTNAQRLNPQLEEAGRLLQEVRTARRRQWKQSYSTTTRRRNR</sequence>
<keyword evidence="5" id="KW-1185">Reference proteome</keyword>
<keyword evidence="2 3" id="KW-0802">TPR repeat</keyword>
<evidence type="ECO:0000313" key="5">
    <source>
        <dbReference type="Proteomes" id="UP000547209"/>
    </source>
</evidence>
<dbReference type="Pfam" id="PF13432">
    <property type="entry name" value="TPR_16"/>
    <property type="match status" value="2"/>
</dbReference>
<evidence type="ECO:0000256" key="3">
    <source>
        <dbReference type="PROSITE-ProRule" id="PRU00339"/>
    </source>
</evidence>
<feature type="repeat" description="TPR" evidence="3">
    <location>
        <begin position="37"/>
        <end position="70"/>
    </location>
</feature>
<dbReference type="Gene3D" id="1.25.40.10">
    <property type="entry name" value="Tetratricopeptide repeat domain"/>
    <property type="match status" value="2"/>
</dbReference>
<dbReference type="PANTHER" id="PTHR44858">
    <property type="entry name" value="TETRATRICOPEPTIDE REPEAT PROTEIN 6"/>
    <property type="match status" value="1"/>
</dbReference>
<reference evidence="4 5" key="1">
    <citation type="submission" date="2020-08" db="EMBL/GenBank/DDBJ databases">
        <title>Cohnella phylogeny.</title>
        <authorList>
            <person name="Dunlap C."/>
        </authorList>
    </citation>
    <scope>NUCLEOTIDE SEQUENCE [LARGE SCALE GENOMIC DNA]</scope>
    <source>
        <strain evidence="4 5">DSM 28246</strain>
    </source>
</reference>
<dbReference type="AlphaFoldDB" id="A0A7X0VHP1"/>
<name>A0A7X0VHP1_9BACL</name>
<evidence type="ECO:0000256" key="1">
    <source>
        <dbReference type="ARBA" id="ARBA00022737"/>
    </source>
</evidence>
<dbReference type="PANTHER" id="PTHR44858:SF1">
    <property type="entry name" value="UDP-N-ACETYLGLUCOSAMINE--PEPTIDE N-ACETYLGLUCOSAMINYLTRANSFERASE SPINDLY-RELATED"/>
    <property type="match status" value="1"/>
</dbReference>
<evidence type="ECO:0000256" key="2">
    <source>
        <dbReference type="ARBA" id="ARBA00022803"/>
    </source>
</evidence>
<protein>
    <submittedName>
        <fullName evidence="4">Tetratricopeptide repeat protein</fullName>
    </submittedName>
</protein>
<evidence type="ECO:0000313" key="4">
    <source>
        <dbReference type="EMBL" id="MBB6674111.1"/>
    </source>
</evidence>